<evidence type="ECO:0000256" key="2">
    <source>
        <dbReference type="ARBA" id="ARBA00022448"/>
    </source>
</evidence>
<evidence type="ECO:0000256" key="4">
    <source>
        <dbReference type="ARBA" id="ARBA00022741"/>
    </source>
</evidence>
<dbReference type="InterPro" id="IPR020003">
    <property type="entry name" value="ATPase_a/bsu_AS"/>
</dbReference>
<dbReference type="InterPro" id="IPR004100">
    <property type="entry name" value="ATPase_F1/V1/A1_a/bsu_N"/>
</dbReference>
<dbReference type="FunFam" id="3.40.50.12240:FF:000002">
    <property type="entry name" value="Flagellum-specific ATP synthase FliI"/>
    <property type="match status" value="1"/>
</dbReference>
<dbReference type="InterPro" id="IPR005714">
    <property type="entry name" value="ATPase_T3SS_FliI/YscN"/>
</dbReference>
<name>A0P0L0_ROSAI</name>
<reference evidence="14 15" key="1">
    <citation type="submission" date="2006-05" db="EMBL/GenBank/DDBJ databases">
        <authorList>
            <person name="King G."/>
            <person name="Ferriera S."/>
            <person name="Johnson J."/>
            <person name="Kravitz S."/>
            <person name="Beeson K."/>
            <person name="Sutton G."/>
            <person name="Rogers Y.-H."/>
            <person name="Friedman R."/>
            <person name="Frazier M."/>
            <person name="Venter J.C."/>
        </authorList>
    </citation>
    <scope>NUCLEOTIDE SEQUENCE [LARGE SCALE GENOMIC DNA]</scope>
    <source>
        <strain evidence="15">ATCC 25650 / DSM 13394 / JCM 20685 / NBRC 16684 / NCIMB 2208 / IAM 12614 / B1</strain>
    </source>
</reference>
<evidence type="ECO:0000256" key="7">
    <source>
        <dbReference type="ARBA" id="ARBA00022967"/>
    </source>
</evidence>
<evidence type="ECO:0000256" key="9">
    <source>
        <dbReference type="ARBA" id="ARBA00024342"/>
    </source>
</evidence>
<evidence type="ECO:0000256" key="12">
    <source>
        <dbReference type="ARBA" id="ARBA00034006"/>
    </source>
</evidence>
<comment type="subcellular location">
    <subcellularLocation>
        <location evidence="1">Cytoplasm</location>
    </subcellularLocation>
</comment>
<dbReference type="Pfam" id="PF00006">
    <property type="entry name" value="ATP-synt_ab"/>
    <property type="match status" value="1"/>
</dbReference>
<sequence length="460" mass="50348">MSSSTELEYRMAIEKRRERIDERFAEIISGLGAAVDKKNLYSVNGKVSKVIGTVVYAVVSNVRIGEIVELYTRSTGRKLEAEVVGFANNEALLYPFGETQGVSPQTEVRPTGKVQSVPVGEHLLGRVIDGFGNFIDGKSDECCPQTFYPVYQKPPNPMTRRVIDAPVTTGIRAIDGLLTLGEGQRIGIFAAAGVGKSTLLSMLVKNADVDVTVMAMVGERGREVKEFIERELGQEGMKRTVLVVSTSDKSPMERVKASYAATAVAEYFRDQGKKVLFLMDSVTRFARALREIGLAAGELPTRRGFPPSVFASLPKLLERVGMNDKGSITAMYTVLVEGDDMNEPVADETRSILDGHIILSSKLAAAHHFPAIDILNSKSRVMDMVISDEHRELAAITRNLLAAYSDVELLVKIGEYQAGSDPVADLAVAKIQDINEFLRQGDEPFEDIDGTLDRLRSVLD</sequence>
<keyword evidence="2" id="KW-0813">Transport</keyword>
<dbReference type="InterPro" id="IPR040627">
    <property type="entry name" value="T3SS_ATPase_C"/>
</dbReference>
<dbReference type="GO" id="GO:0005737">
    <property type="term" value="C:cytoplasm"/>
    <property type="evidence" value="ECO:0007669"/>
    <property type="project" value="UniProtKB-SubCell"/>
</dbReference>
<dbReference type="GO" id="GO:0005524">
    <property type="term" value="F:ATP binding"/>
    <property type="evidence" value="ECO:0007669"/>
    <property type="project" value="UniProtKB-KW"/>
</dbReference>
<dbReference type="EC" id="7.4.2.8" evidence="10"/>
<dbReference type="eggNOG" id="COG1157">
    <property type="taxonomic scope" value="Bacteria"/>
</dbReference>
<keyword evidence="3" id="KW-0963">Cytoplasm</keyword>
<protein>
    <recommendedName>
        <fullName evidence="11">Type 3 secretion system ATPase</fullName>
        <ecNumber evidence="10">7.4.2.8</ecNumber>
    </recommendedName>
</protein>
<keyword evidence="4" id="KW-0547">Nucleotide-binding</keyword>
<dbReference type="GO" id="GO:0016887">
    <property type="term" value="F:ATP hydrolysis activity"/>
    <property type="evidence" value="ECO:0007669"/>
    <property type="project" value="InterPro"/>
</dbReference>
<comment type="catalytic activity">
    <reaction evidence="12">
        <text>ATP + H2O + cellular proteinSide 1 = ADP + phosphate + cellular proteinSide 2.</text>
        <dbReference type="EC" id="7.4.2.8"/>
    </reaction>
</comment>
<feature type="domain" description="AAA+ ATPase" evidence="13">
    <location>
        <begin position="182"/>
        <end position="363"/>
    </location>
</feature>
<dbReference type="InterPro" id="IPR050053">
    <property type="entry name" value="ATPase_alpha/beta_chains"/>
</dbReference>
<dbReference type="CDD" id="cd18117">
    <property type="entry name" value="ATP-synt_flagellum-secretory_path_III_N"/>
    <property type="match status" value="1"/>
</dbReference>
<dbReference type="GO" id="GO:0008564">
    <property type="term" value="F:protein-exporting ATPase activity"/>
    <property type="evidence" value="ECO:0007669"/>
    <property type="project" value="UniProtKB-EC"/>
</dbReference>
<dbReference type="Pfam" id="PF02874">
    <property type="entry name" value="ATP-synt_ab_N"/>
    <property type="match status" value="1"/>
</dbReference>
<evidence type="ECO:0000256" key="11">
    <source>
        <dbReference type="ARBA" id="ARBA00024442"/>
    </source>
</evidence>
<dbReference type="SUPFAM" id="SSF52540">
    <property type="entry name" value="P-loop containing nucleoside triphosphate hydrolases"/>
    <property type="match status" value="1"/>
</dbReference>
<comment type="caution">
    <text evidence="14">The sequence shown here is derived from an EMBL/GenBank/DDBJ whole genome shotgun (WGS) entry which is preliminary data.</text>
</comment>
<dbReference type="Gene3D" id="3.40.50.12240">
    <property type="match status" value="1"/>
</dbReference>
<evidence type="ECO:0000313" key="15">
    <source>
        <dbReference type="Proteomes" id="UP000004848"/>
    </source>
</evidence>
<evidence type="ECO:0000256" key="8">
    <source>
        <dbReference type="ARBA" id="ARBA00023026"/>
    </source>
</evidence>
<keyword evidence="6" id="KW-0653">Protein transport</keyword>
<dbReference type="GO" id="GO:0030257">
    <property type="term" value="C:type III protein secretion system complex"/>
    <property type="evidence" value="ECO:0007669"/>
    <property type="project" value="InterPro"/>
</dbReference>
<gene>
    <name evidence="14" type="ORF">SIAM614_00999</name>
</gene>
<accession>A0P0L0</accession>
<proteinExistence type="inferred from homology"/>
<dbReference type="Pfam" id="PF18269">
    <property type="entry name" value="T3SS_ATPase_C"/>
    <property type="match status" value="1"/>
</dbReference>
<evidence type="ECO:0000313" key="14">
    <source>
        <dbReference type="EMBL" id="EAV41324.1"/>
    </source>
</evidence>
<evidence type="ECO:0000256" key="10">
    <source>
        <dbReference type="ARBA" id="ARBA00024382"/>
    </source>
</evidence>
<keyword evidence="5" id="KW-0067">ATP-binding</keyword>
<keyword evidence="8" id="KW-0843">Virulence</keyword>
<dbReference type="AlphaFoldDB" id="A0P0L0"/>
<dbReference type="PROSITE" id="PS00152">
    <property type="entry name" value="ATPASE_ALPHA_BETA"/>
    <property type="match status" value="1"/>
</dbReference>
<dbReference type="PANTHER" id="PTHR15184">
    <property type="entry name" value="ATP SYNTHASE"/>
    <property type="match status" value="1"/>
</dbReference>
<evidence type="ECO:0000259" key="13">
    <source>
        <dbReference type="SMART" id="SM00382"/>
    </source>
</evidence>
<dbReference type="GO" id="GO:0046961">
    <property type="term" value="F:proton-transporting ATPase activity, rotational mechanism"/>
    <property type="evidence" value="ECO:0007669"/>
    <property type="project" value="InterPro"/>
</dbReference>
<dbReference type="SMART" id="SM00382">
    <property type="entry name" value="AAA"/>
    <property type="match status" value="1"/>
</dbReference>
<dbReference type="InterPro" id="IPR013380">
    <property type="entry name" value="ATPase_T3SS_SctN"/>
</dbReference>
<evidence type="ECO:0000256" key="1">
    <source>
        <dbReference type="ARBA" id="ARBA00004496"/>
    </source>
</evidence>
<dbReference type="CDD" id="cd01136">
    <property type="entry name" value="ATPase_flagellum-secretory_path_III"/>
    <property type="match status" value="1"/>
</dbReference>
<dbReference type="NCBIfam" id="TIGR02546">
    <property type="entry name" value="III_secr_ATP"/>
    <property type="match status" value="1"/>
</dbReference>
<dbReference type="GO" id="GO:0030254">
    <property type="term" value="P:protein secretion by the type III secretion system"/>
    <property type="evidence" value="ECO:0007669"/>
    <property type="project" value="InterPro"/>
</dbReference>
<comment type="similarity">
    <text evidence="9">Belongs to the ATPase alpha/beta chains family. T3SS ATPase subfamily.</text>
</comment>
<dbReference type="InterPro" id="IPR000194">
    <property type="entry name" value="ATPase_F1/V1/A1_a/bsu_nucl-bd"/>
</dbReference>
<dbReference type="Proteomes" id="UP000004848">
    <property type="component" value="Unassembled WGS sequence"/>
</dbReference>
<organism evidence="14 15">
    <name type="scientific">Roseibium aggregatum (strain ATCC 25650 / DSM 13394 / JCM 20685 / NBRC 16684 / NCIMB 2208 / IAM 12614 / B1)</name>
    <name type="common">Stappia aggregata</name>
    <dbReference type="NCBI Taxonomy" id="384765"/>
    <lineage>
        <taxon>Bacteria</taxon>
        <taxon>Pseudomonadati</taxon>
        <taxon>Pseudomonadota</taxon>
        <taxon>Alphaproteobacteria</taxon>
        <taxon>Hyphomicrobiales</taxon>
        <taxon>Stappiaceae</taxon>
        <taxon>Roseibium</taxon>
    </lineage>
</organism>
<evidence type="ECO:0000256" key="5">
    <source>
        <dbReference type="ARBA" id="ARBA00022840"/>
    </source>
</evidence>
<dbReference type="GO" id="GO:0046933">
    <property type="term" value="F:proton-transporting ATP synthase activity, rotational mechanism"/>
    <property type="evidence" value="ECO:0007669"/>
    <property type="project" value="TreeGrafter"/>
</dbReference>
<keyword evidence="7" id="KW-1278">Translocase</keyword>
<dbReference type="InterPro" id="IPR003593">
    <property type="entry name" value="AAA+_ATPase"/>
</dbReference>
<dbReference type="EMBL" id="AAUW01000021">
    <property type="protein sequence ID" value="EAV41324.1"/>
    <property type="molecule type" value="Genomic_DNA"/>
</dbReference>
<dbReference type="NCBIfam" id="TIGR01026">
    <property type="entry name" value="fliI_yscN"/>
    <property type="match status" value="1"/>
</dbReference>
<dbReference type="InterPro" id="IPR027417">
    <property type="entry name" value="P-loop_NTPase"/>
</dbReference>
<dbReference type="PANTHER" id="PTHR15184:SF9">
    <property type="entry name" value="SPI-1 TYPE 3 SECRETION SYSTEM ATPASE"/>
    <property type="match status" value="1"/>
</dbReference>
<evidence type="ECO:0000256" key="3">
    <source>
        <dbReference type="ARBA" id="ARBA00022490"/>
    </source>
</evidence>
<evidence type="ECO:0000256" key="6">
    <source>
        <dbReference type="ARBA" id="ARBA00022927"/>
    </source>
</evidence>
<dbReference type="NCBIfam" id="NF005391">
    <property type="entry name" value="PRK06936.1"/>
    <property type="match status" value="1"/>
</dbReference>